<evidence type="ECO:0000313" key="2">
    <source>
        <dbReference type="EMBL" id="KAE9001720.1"/>
    </source>
</evidence>
<evidence type="ECO:0000313" key="5">
    <source>
        <dbReference type="EMBL" id="KAE9150238.1"/>
    </source>
</evidence>
<dbReference type="Proteomes" id="UP000441208">
    <property type="component" value="Unassembled WGS sequence"/>
</dbReference>
<dbReference type="EMBL" id="QXFX01000221">
    <property type="protein sequence ID" value="KAE9125028.1"/>
    <property type="molecule type" value="Genomic_DNA"/>
</dbReference>
<evidence type="ECO:0000313" key="11">
    <source>
        <dbReference type="Proteomes" id="UP000429523"/>
    </source>
</evidence>
<dbReference type="EMBL" id="QXGA01000199">
    <property type="protein sequence ID" value="KAE9150238.1"/>
    <property type="molecule type" value="Genomic_DNA"/>
</dbReference>
<evidence type="ECO:0000313" key="6">
    <source>
        <dbReference type="EMBL" id="KAE9223406.1"/>
    </source>
</evidence>
<protein>
    <submittedName>
        <fullName evidence="5">Uncharacterized protein</fullName>
    </submittedName>
</protein>
<evidence type="ECO:0000313" key="12">
    <source>
        <dbReference type="Proteomes" id="UP000433483"/>
    </source>
</evidence>
<evidence type="ECO:0000313" key="20">
    <source>
        <dbReference type="Proteomes" id="UP000488956"/>
    </source>
</evidence>
<dbReference type="Proteomes" id="UP000486351">
    <property type="component" value="Unassembled WGS sequence"/>
</dbReference>
<dbReference type="EMBL" id="QXGE01000128">
    <property type="protein sequence ID" value="KAE9323459.1"/>
    <property type="molecule type" value="Genomic_DNA"/>
</dbReference>
<dbReference type="Proteomes" id="UP000440732">
    <property type="component" value="Unassembled WGS sequence"/>
</dbReference>
<dbReference type="EMBL" id="QXFY01000215">
    <property type="protein sequence ID" value="KAE9351814.1"/>
    <property type="molecule type" value="Genomic_DNA"/>
</dbReference>
<dbReference type="Proteomes" id="UP000429523">
    <property type="component" value="Unassembled WGS sequence"/>
</dbReference>
<gene>
    <name evidence="9" type="ORF">PF001_g3915</name>
    <name evidence="8" type="ORF">PF002_g5418</name>
    <name evidence="7" type="ORF">PF004_g10172</name>
    <name evidence="6" type="ORF">PF005_g6318</name>
    <name evidence="5" type="ORF">PF006_g5366</name>
    <name evidence="4" type="ORF">PF007_g6468</name>
    <name evidence="10" type="ORF">PF008_g5752</name>
    <name evidence="1" type="ORF">PF009_g6999</name>
    <name evidence="3" type="ORF">PF010_g5773</name>
    <name evidence="2" type="ORF">PF011_g13624</name>
</gene>
<evidence type="ECO:0000313" key="17">
    <source>
        <dbReference type="Proteomes" id="UP000460718"/>
    </source>
</evidence>
<sequence>MVPRRPRRRRLLRRPVACSASELCALGPPLNGVTCQSQAVEGAWSVFISTNMWRMADLDVTAAGCPCSAVVIALLQPSGVCDEMCSHRPAPSGPRV</sequence>
<evidence type="ECO:0000313" key="15">
    <source>
        <dbReference type="Proteomes" id="UP000440732"/>
    </source>
</evidence>
<dbReference type="Proteomes" id="UP000488956">
    <property type="component" value="Unassembled WGS sequence"/>
</dbReference>
<dbReference type="EMBL" id="QXGC01000520">
    <property type="protein sequence ID" value="KAE9231551.1"/>
    <property type="molecule type" value="Genomic_DNA"/>
</dbReference>
<dbReference type="Proteomes" id="UP000476176">
    <property type="component" value="Unassembled WGS sequence"/>
</dbReference>
<evidence type="ECO:0000313" key="4">
    <source>
        <dbReference type="EMBL" id="KAE9125112.1"/>
    </source>
</evidence>
<name>A0A6A3UHU5_9STRA</name>
<evidence type="ECO:0000313" key="14">
    <source>
        <dbReference type="Proteomes" id="UP000440367"/>
    </source>
</evidence>
<evidence type="ECO:0000313" key="18">
    <source>
        <dbReference type="Proteomes" id="UP000476176"/>
    </source>
</evidence>
<dbReference type="EMBL" id="QXFZ01000241">
    <property type="protein sequence ID" value="KAE9125112.1"/>
    <property type="molecule type" value="Genomic_DNA"/>
</dbReference>
<evidence type="ECO:0000313" key="19">
    <source>
        <dbReference type="Proteomes" id="UP000486351"/>
    </source>
</evidence>
<evidence type="ECO:0000313" key="16">
    <source>
        <dbReference type="Proteomes" id="UP000441208"/>
    </source>
</evidence>
<evidence type="ECO:0000313" key="7">
    <source>
        <dbReference type="EMBL" id="KAE9231551.1"/>
    </source>
</evidence>
<organism evidence="5 15">
    <name type="scientific">Phytophthora fragariae</name>
    <dbReference type="NCBI Taxonomy" id="53985"/>
    <lineage>
        <taxon>Eukaryota</taxon>
        <taxon>Sar</taxon>
        <taxon>Stramenopiles</taxon>
        <taxon>Oomycota</taxon>
        <taxon>Peronosporomycetes</taxon>
        <taxon>Peronosporales</taxon>
        <taxon>Peronosporaceae</taxon>
        <taxon>Phytophthora</taxon>
    </lineage>
</organism>
<dbReference type="Proteomes" id="UP000460718">
    <property type="component" value="Unassembled WGS sequence"/>
</dbReference>
<keyword evidence="12" id="KW-1185">Reference proteome</keyword>
<comment type="caution">
    <text evidence="5">The sequence shown here is derived from an EMBL/GenBank/DDBJ whole genome shotgun (WGS) entry which is preliminary data.</text>
</comment>
<dbReference type="OrthoDB" id="10400228at2759"/>
<accession>A0A6A3UHU5</accession>
<dbReference type="EMBL" id="QXFW01000848">
    <property type="protein sequence ID" value="KAE9001720.1"/>
    <property type="molecule type" value="Genomic_DNA"/>
</dbReference>
<dbReference type="Proteomes" id="UP000437068">
    <property type="component" value="Unassembled WGS sequence"/>
</dbReference>
<dbReference type="Proteomes" id="UP000440367">
    <property type="component" value="Unassembled WGS sequence"/>
</dbReference>
<dbReference type="EMBL" id="QXGF01000261">
    <property type="protein sequence ID" value="KAE8943261.1"/>
    <property type="molecule type" value="Genomic_DNA"/>
</dbReference>
<evidence type="ECO:0000313" key="3">
    <source>
        <dbReference type="EMBL" id="KAE9125028.1"/>
    </source>
</evidence>
<evidence type="ECO:0000313" key="10">
    <source>
        <dbReference type="EMBL" id="KAE9351814.1"/>
    </source>
</evidence>
<dbReference type="EMBL" id="QXGB01000232">
    <property type="protein sequence ID" value="KAE9223406.1"/>
    <property type="molecule type" value="Genomic_DNA"/>
</dbReference>
<evidence type="ECO:0000313" key="1">
    <source>
        <dbReference type="EMBL" id="KAE8943261.1"/>
    </source>
</evidence>
<evidence type="ECO:0000313" key="13">
    <source>
        <dbReference type="Proteomes" id="UP000437068"/>
    </source>
</evidence>
<reference evidence="11 12" key="1">
    <citation type="submission" date="2018-08" db="EMBL/GenBank/DDBJ databases">
        <title>Genomic investigation of the strawberry pathogen Phytophthora fragariae indicates pathogenicity is determined by transcriptional variation in three key races.</title>
        <authorList>
            <person name="Adams T.M."/>
            <person name="Armitage A.D."/>
            <person name="Sobczyk M.K."/>
            <person name="Bates H.J."/>
            <person name="Dunwell J.M."/>
            <person name="Nellist C.F."/>
            <person name="Harrison R.J."/>
        </authorList>
    </citation>
    <scope>NUCLEOTIDE SEQUENCE [LARGE SCALE GENOMIC DNA]</scope>
    <source>
        <strain evidence="9 13">A4</strain>
        <strain evidence="8 14">BC-1</strain>
        <strain evidence="7 18">BC-23</strain>
        <strain evidence="6 12">NOV-27</strain>
        <strain evidence="5 15">NOV-5</strain>
        <strain evidence="4 16">NOV-71</strain>
        <strain evidence="10 19">NOV-77</strain>
        <strain evidence="1 11">NOV-9</strain>
        <strain evidence="3 20">ONT-3</strain>
        <strain evidence="2 17">SCRP245</strain>
    </source>
</reference>
<proteinExistence type="predicted"/>
<evidence type="ECO:0000313" key="8">
    <source>
        <dbReference type="EMBL" id="KAE9249220.1"/>
    </source>
</evidence>
<dbReference type="AlphaFoldDB" id="A0A6A3UHU5"/>
<evidence type="ECO:0000313" key="9">
    <source>
        <dbReference type="EMBL" id="KAE9323459.1"/>
    </source>
</evidence>
<dbReference type="Proteomes" id="UP000433483">
    <property type="component" value="Unassembled WGS sequence"/>
</dbReference>
<dbReference type="EMBL" id="QXGD01000176">
    <property type="protein sequence ID" value="KAE9249220.1"/>
    <property type="molecule type" value="Genomic_DNA"/>
</dbReference>